<feature type="region of interest" description="Disordered" evidence="1">
    <location>
        <begin position="120"/>
        <end position="154"/>
    </location>
</feature>
<dbReference type="InterPro" id="IPR000866">
    <property type="entry name" value="AhpC/TSA"/>
</dbReference>
<dbReference type="AlphaFoldDB" id="A0A832I1T1"/>
<proteinExistence type="predicted"/>
<organism evidence="3">
    <name type="scientific">Eiseniibacteriota bacterium</name>
    <dbReference type="NCBI Taxonomy" id="2212470"/>
    <lineage>
        <taxon>Bacteria</taxon>
        <taxon>Candidatus Eiseniibacteriota</taxon>
    </lineage>
</organism>
<dbReference type="SUPFAM" id="SSF52833">
    <property type="entry name" value="Thioredoxin-like"/>
    <property type="match status" value="1"/>
</dbReference>
<comment type="caution">
    <text evidence="3">The sequence shown here is derived from an EMBL/GenBank/DDBJ whole genome shotgun (WGS) entry which is preliminary data.</text>
</comment>
<dbReference type="EMBL" id="DSQF01000014">
    <property type="protein sequence ID" value="HGZ43171.1"/>
    <property type="molecule type" value="Genomic_DNA"/>
</dbReference>
<evidence type="ECO:0000256" key="1">
    <source>
        <dbReference type="SAM" id="MobiDB-lite"/>
    </source>
</evidence>
<dbReference type="GO" id="GO:0016209">
    <property type="term" value="F:antioxidant activity"/>
    <property type="evidence" value="ECO:0007669"/>
    <property type="project" value="InterPro"/>
</dbReference>
<dbReference type="PANTHER" id="PTHR42852">
    <property type="entry name" value="THIOL:DISULFIDE INTERCHANGE PROTEIN DSBE"/>
    <property type="match status" value="1"/>
</dbReference>
<dbReference type="Gene3D" id="3.40.30.10">
    <property type="entry name" value="Glutaredoxin"/>
    <property type="match status" value="1"/>
</dbReference>
<name>A0A832I1T1_UNCEI</name>
<dbReference type="PROSITE" id="PS51352">
    <property type="entry name" value="THIOREDOXIN_2"/>
    <property type="match status" value="1"/>
</dbReference>
<feature type="domain" description="Thioredoxin" evidence="2">
    <location>
        <begin position="143"/>
        <end position="295"/>
    </location>
</feature>
<dbReference type="CDD" id="cd02966">
    <property type="entry name" value="TlpA_like_family"/>
    <property type="match status" value="1"/>
</dbReference>
<dbReference type="InterPro" id="IPR036249">
    <property type="entry name" value="Thioredoxin-like_sf"/>
</dbReference>
<feature type="region of interest" description="Disordered" evidence="1">
    <location>
        <begin position="68"/>
        <end position="89"/>
    </location>
</feature>
<sequence length="300" mass="31956">MGTSGWETLAPGGGDRAGLPDHAHDDTVARSRGGFSCSARPPAVAPRAAPVRDACAFFAVLGHGPAAERASCRGPRRVRRRPQPGAPMIRPAALRPRHAALLACALAVVLAAASCGGERGRAPRASGAPLPPPTGDSTAAAATAAPDGAPDAAAEHAPRLVAADAERLLAEIRRPGARATLVNVWATWCQPCRAEFPDLLRLERTYRPHGLRFMLVSADFDSLAPRAFLAEHDVAFASWYKEDDDQRFINALSPQWSGALPATFVYDAEGRLVRFWEGRAEYAAFEEAVLEAFRDSEPTP</sequence>
<feature type="compositionally biased region" description="Low complexity" evidence="1">
    <location>
        <begin position="135"/>
        <end position="152"/>
    </location>
</feature>
<accession>A0A832I1T1</accession>
<gene>
    <name evidence="3" type="ORF">ENR23_07060</name>
</gene>
<feature type="region of interest" description="Disordered" evidence="1">
    <location>
        <begin position="1"/>
        <end position="25"/>
    </location>
</feature>
<dbReference type="GO" id="GO:0016491">
    <property type="term" value="F:oxidoreductase activity"/>
    <property type="evidence" value="ECO:0007669"/>
    <property type="project" value="InterPro"/>
</dbReference>
<dbReference type="InterPro" id="IPR050553">
    <property type="entry name" value="Thioredoxin_ResA/DsbE_sf"/>
</dbReference>
<dbReference type="PANTHER" id="PTHR42852:SF17">
    <property type="entry name" value="THIOREDOXIN-LIKE PROTEIN HI_1115"/>
    <property type="match status" value="1"/>
</dbReference>
<dbReference type="Pfam" id="PF00578">
    <property type="entry name" value="AhpC-TSA"/>
    <property type="match status" value="1"/>
</dbReference>
<evidence type="ECO:0000259" key="2">
    <source>
        <dbReference type="PROSITE" id="PS51352"/>
    </source>
</evidence>
<protein>
    <submittedName>
        <fullName evidence="3">TlpA family protein disulfide reductase</fullName>
    </submittedName>
</protein>
<reference evidence="3" key="1">
    <citation type="journal article" date="2020" name="mSystems">
        <title>Genome- and Community-Level Interaction Insights into Carbon Utilization and Element Cycling Functions of Hydrothermarchaeota in Hydrothermal Sediment.</title>
        <authorList>
            <person name="Zhou Z."/>
            <person name="Liu Y."/>
            <person name="Xu W."/>
            <person name="Pan J."/>
            <person name="Luo Z.H."/>
            <person name="Li M."/>
        </authorList>
    </citation>
    <scope>NUCLEOTIDE SEQUENCE [LARGE SCALE GENOMIC DNA]</scope>
    <source>
        <strain evidence="3">SpSt-381</strain>
    </source>
</reference>
<evidence type="ECO:0000313" key="3">
    <source>
        <dbReference type="EMBL" id="HGZ43171.1"/>
    </source>
</evidence>
<dbReference type="InterPro" id="IPR013766">
    <property type="entry name" value="Thioredoxin_domain"/>
</dbReference>